<accession>A0A8J7J395</accession>
<dbReference type="SUPFAM" id="SSF109854">
    <property type="entry name" value="DinB/YfiT-like putative metalloenzymes"/>
    <property type="match status" value="1"/>
</dbReference>
<organism evidence="2 3">
    <name type="scientific">Snuella sedimenti</name>
    <dbReference type="NCBI Taxonomy" id="2798802"/>
    <lineage>
        <taxon>Bacteria</taxon>
        <taxon>Pseudomonadati</taxon>
        <taxon>Bacteroidota</taxon>
        <taxon>Flavobacteriia</taxon>
        <taxon>Flavobacteriales</taxon>
        <taxon>Flavobacteriaceae</taxon>
        <taxon>Snuella</taxon>
    </lineage>
</organism>
<dbReference type="Proteomes" id="UP000610931">
    <property type="component" value="Unassembled WGS sequence"/>
</dbReference>
<sequence length="178" mass="20558">MKSIEKPNSVDPELYFSPFLSIAKGVDLIESLIISKNEVIDLVDALDNSMSDHRYEEGKWTIKQVLKHICDSERVHSYRALRFSKNDKTDLPGYDENEYAKLDNTDNLSLEQIKDEFIAVRNSTIQLFMSLNPESFDYLGKGNKQELTPRIIGWKISGHSSHHCKIIKEKYLQLKHDA</sequence>
<dbReference type="InterPro" id="IPR034660">
    <property type="entry name" value="DinB/YfiT-like"/>
</dbReference>
<dbReference type="AlphaFoldDB" id="A0A8J7J395"/>
<keyword evidence="3" id="KW-1185">Reference proteome</keyword>
<reference evidence="2" key="1">
    <citation type="submission" date="2020-12" db="EMBL/GenBank/DDBJ databases">
        <title>Snuella sp. nov., isolated from sediment in Incheon.</title>
        <authorList>
            <person name="Kim W."/>
        </authorList>
    </citation>
    <scope>NUCLEOTIDE SEQUENCE</scope>
    <source>
        <strain evidence="2">CAU 1569</strain>
    </source>
</reference>
<evidence type="ECO:0000313" key="2">
    <source>
        <dbReference type="EMBL" id="MBJ6367553.1"/>
    </source>
</evidence>
<evidence type="ECO:0000313" key="3">
    <source>
        <dbReference type="Proteomes" id="UP000610931"/>
    </source>
</evidence>
<protein>
    <submittedName>
        <fullName evidence="2">DinB family protein</fullName>
    </submittedName>
</protein>
<feature type="domain" description="DinB-like" evidence="1">
    <location>
        <begin position="38"/>
        <end position="167"/>
    </location>
</feature>
<dbReference type="InterPro" id="IPR024775">
    <property type="entry name" value="DinB-like"/>
</dbReference>
<evidence type="ECO:0000259" key="1">
    <source>
        <dbReference type="Pfam" id="PF12867"/>
    </source>
</evidence>
<dbReference type="EMBL" id="JAELVQ010000005">
    <property type="protein sequence ID" value="MBJ6367553.1"/>
    <property type="molecule type" value="Genomic_DNA"/>
</dbReference>
<proteinExistence type="predicted"/>
<dbReference type="Pfam" id="PF12867">
    <property type="entry name" value="DinB_2"/>
    <property type="match status" value="1"/>
</dbReference>
<dbReference type="RefSeq" id="WP_199114321.1">
    <property type="nucleotide sequence ID" value="NZ_JAELVQ010000005.1"/>
</dbReference>
<dbReference type="Gene3D" id="1.20.120.450">
    <property type="entry name" value="dinb family like domain"/>
    <property type="match status" value="1"/>
</dbReference>
<comment type="caution">
    <text evidence="2">The sequence shown here is derived from an EMBL/GenBank/DDBJ whole genome shotgun (WGS) entry which is preliminary data.</text>
</comment>
<name>A0A8J7J395_9FLAO</name>
<gene>
    <name evidence="2" type="ORF">JF259_05575</name>
</gene>